<keyword evidence="5 7" id="KW-0472">Membrane</keyword>
<sequence length="410" mass="44654">MASQETRQRKGGAPPKSGDAGLPMTITKSAGSAATGVGGTANHLKLAMVKPVVKMAKVKRNKFGTGPFDEHWLNLDCCGLFCASFTYMLHAYGVYATCLILIPPWMSTVDEDGVRTISAIGHLNRVAFTLVALLAVWAHFKAMTTNPGAVPPDAIPLEEANNPDTGANGEGKGDGKNSSLMVEDSAQPPPRKGRRLCRRCNSFKPKRAHHCSICKRCVVKMDHHCPWVNNCVGIGNHKYFLLFIFYTCLSCVYSLTLVLMRFFDCMGRHGHIRTHHITCLDRPTQLMNILGLVVEAILFGLFTCCMMFDQASVVTTNLTQIDRLKGGIDGGSSGLAGAIEVFGLNPKKNDTGGRFRPDWLSPFHHTCFPSSLQDEIMGFCRPCGSRRGNGKDSGDTEMSPMVRNGVADIV</sequence>
<organism evidence="10 11">
    <name type="scientific">Pseudo-nitzschia multistriata</name>
    <dbReference type="NCBI Taxonomy" id="183589"/>
    <lineage>
        <taxon>Eukaryota</taxon>
        <taxon>Sar</taxon>
        <taxon>Stramenopiles</taxon>
        <taxon>Ochrophyta</taxon>
        <taxon>Bacillariophyta</taxon>
        <taxon>Bacillariophyceae</taxon>
        <taxon>Bacillariophycidae</taxon>
        <taxon>Bacillariales</taxon>
        <taxon>Bacillariaceae</taxon>
        <taxon>Pseudo-nitzschia</taxon>
    </lineage>
</organism>
<keyword evidence="11" id="KW-1185">Reference proteome</keyword>
<name>A0A448ZGP4_9STRA</name>
<evidence type="ECO:0000256" key="7">
    <source>
        <dbReference type="RuleBase" id="RU079119"/>
    </source>
</evidence>
<gene>
    <name evidence="10" type="ORF">PSNMU_V1.4_AUG-EV-PASAV3_0081740</name>
</gene>
<dbReference type="OrthoDB" id="331948at2759"/>
<evidence type="ECO:0000313" key="10">
    <source>
        <dbReference type="EMBL" id="VEU41208.1"/>
    </source>
</evidence>
<evidence type="ECO:0000259" key="9">
    <source>
        <dbReference type="Pfam" id="PF01529"/>
    </source>
</evidence>
<evidence type="ECO:0000256" key="2">
    <source>
        <dbReference type="ARBA" id="ARBA00022679"/>
    </source>
</evidence>
<dbReference type="GO" id="GO:0019706">
    <property type="term" value="F:protein-cysteine S-palmitoyltransferase activity"/>
    <property type="evidence" value="ECO:0007669"/>
    <property type="project" value="UniProtKB-EC"/>
</dbReference>
<feature type="region of interest" description="Disordered" evidence="8">
    <location>
        <begin position="151"/>
        <end position="194"/>
    </location>
</feature>
<dbReference type="EMBL" id="CAACVS010000335">
    <property type="protein sequence ID" value="VEU41208.1"/>
    <property type="molecule type" value="Genomic_DNA"/>
</dbReference>
<keyword evidence="6 7" id="KW-0012">Acyltransferase</keyword>
<evidence type="ECO:0000256" key="5">
    <source>
        <dbReference type="ARBA" id="ARBA00023136"/>
    </source>
</evidence>
<comment type="subcellular location">
    <subcellularLocation>
        <location evidence="1">Membrane</location>
        <topology evidence="1">Multi-pass membrane protein</topology>
    </subcellularLocation>
</comment>
<keyword evidence="4 7" id="KW-1133">Transmembrane helix</keyword>
<dbReference type="AlphaFoldDB" id="A0A448ZGP4"/>
<dbReference type="Pfam" id="PF01529">
    <property type="entry name" value="DHHC"/>
    <property type="match status" value="1"/>
</dbReference>
<dbReference type="EC" id="2.3.1.225" evidence="7"/>
<dbReference type="PANTHER" id="PTHR12246">
    <property type="entry name" value="PALMITOYLTRANSFERASE ZDHHC16"/>
    <property type="match status" value="1"/>
</dbReference>
<comment type="domain">
    <text evidence="7">The DHHC domain is required for palmitoyltransferase activity.</text>
</comment>
<accession>A0A448ZGP4</accession>
<proteinExistence type="inferred from homology"/>
<evidence type="ECO:0000256" key="6">
    <source>
        <dbReference type="ARBA" id="ARBA00023315"/>
    </source>
</evidence>
<evidence type="ECO:0000256" key="1">
    <source>
        <dbReference type="ARBA" id="ARBA00004141"/>
    </source>
</evidence>
<comment type="catalytic activity">
    <reaction evidence="7">
        <text>L-cysteinyl-[protein] + hexadecanoyl-CoA = S-hexadecanoyl-L-cysteinyl-[protein] + CoA</text>
        <dbReference type="Rhea" id="RHEA:36683"/>
        <dbReference type="Rhea" id="RHEA-COMP:10131"/>
        <dbReference type="Rhea" id="RHEA-COMP:11032"/>
        <dbReference type="ChEBI" id="CHEBI:29950"/>
        <dbReference type="ChEBI" id="CHEBI:57287"/>
        <dbReference type="ChEBI" id="CHEBI:57379"/>
        <dbReference type="ChEBI" id="CHEBI:74151"/>
        <dbReference type="EC" id="2.3.1.225"/>
    </reaction>
</comment>
<evidence type="ECO:0000256" key="8">
    <source>
        <dbReference type="SAM" id="MobiDB-lite"/>
    </source>
</evidence>
<keyword evidence="2 7" id="KW-0808">Transferase</keyword>
<comment type="similarity">
    <text evidence="7">Belongs to the DHHC palmitoyltransferase family.</text>
</comment>
<feature type="transmembrane region" description="Helical" evidence="7">
    <location>
        <begin position="239"/>
        <end position="263"/>
    </location>
</feature>
<evidence type="ECO:0000256" key="4">
    <source>
        <dbReference type="ARBA" id="ARBA00022989"/>
    </source>
</evidence>
<evidence type="ECO:0000256" key="3">
    <source>
        <dbReference type="ARBA" id="ARBA00022692"/>
    </source>
</evidence>
<dbReference type="PROSITE" id="PS50216">
    <property type="entry name" value="DHHC"/>
    <property type="match status" value="1"/>
</dbReference>
<keyword evidence="3 7" id="KW-0812">Transmembrane</keyword>
<dbReference type="InterPro" id="IPR001594">
    <property type="entry name" value="Palmitoyltrfase_DHHC"/>
</dbReference>
<reference evidence="10 11" key="1">
    <citation type="submission" date="2019-01" db="EMBL/GenBank/DDBJ databases">
        <authorList>
            <person name="Ferrante I. M."/>
        </authorList>
    </citation>
    <scope>NUCLEOTIDE SEQUENCE [LARGE SCALE GENOMIC DNA]</scope>
    <source>
        <strain evidence="10 11">B856</strain>
    </source>
</reference>
<protein>
    <recommendedName>
        <fullName evidence="7">Palmitoyltransferase</fullName>
        <ecNumber evidence="7">2.3.1.225</ecNumber>
    </recommendedName>
</protein>
<dbReference type="InterPro" id="IPR039859">
    <property type="entry name" value="PFA4/ZDH16/20/ERF2-like"/>
</dbReference>
<feature type="region of interest" description="Disordered" evidence="8">
    <location>
        <begin position="1"/>
        <end position="24"/>
    </location>
</feature>
<feature type="transmembrane region" description="Helical" evidence="7">
    <location>
        <begin position="284"/>
        <end position="302"/>
    </location>
</feature>
<dbReference type="Proteomes" id="UP000291116">
    <property type="component" value="Unassembled WGS sequence"/>
</dbReference>
<evidence type="ECO:0000313" key="11">
    <source>
        <dbReference type="Proteomes" id="UP000291116"/>
    </source>
</evidence>
<feature type="domain" description="Palmitoyltransferase DHHC" evidence="9">
    <location>
        <begin position="193"/>
        <end position="325"/>
    </location>
</feature>
<dbReference type="GO" id="GO:0016020">
    <property type="term" value="C:membrane"/>
    <property type="evidence" value="ECO:0007669"/>
    <property type="project" value="UniProtKB-SubCell"/>
</dbReference>